<accession>A0A0R3QLC8</accession>
<dbReference type="Proteomes" id="UP000280834">
    <property type="component" value="Unassembled WGS sequence"/>
</dbReference>
<gene>
    <name evidence="1" type="ORF">BTMF_LOCUS6541</name>
</gene>
<evidence type="ECO:0000313" key="1">
    <source>
        <dbReference type="EMBL" id="VDO22069.1"/>
    </source>
</evidence>
<sequence>MLSRLKSDNCVKTREGNMIEMLKDVKCHRRTLEMSTG</sequence>
<evidence type="ECO:0000313" key="3">
    <source>
        <dbReference type="WBParaSite" id="BTMF_0000849001-mRNA-1"/>
    </source>
</evidence>
<dbReference type="AlphaFoldDB" id="A0A0R3QLC8"/>
<proteinExistence type="predicted"/>
<reference evidence="3" key="1">
    <citation type="submission" date="2017-02" db="UniProtKB">
        <authorList>
            <consortium name="WormBaseParasite"/>
        </authorList>
    </citation>
    <scope>IDENTIFICATION</scope>
</reference>
<dbReference type="EMBL" id="UZAG01015631">
    <property type="protein sequence ID" value="VDO22069.1"/>
    <property type="molecule type" value="Genomic_DNA"/>
</dbReference>
<reference evidence="1 2" key="2">
    <citation type="submission" date="2018-11" db="EMBL/GenBank/DDBJ databases">
        <authorList>
            <consortium name="Pathogen Informatics"/>
        </authorList>
    </citation>
    <scope>NUCLEOTIDE SEQUENCE [LARGE SCALE GENOMIC DNA]</scope>
</reference>
<evidence type="ECO:0000313" key="2">
    <source>
        <dbReference type="Proteomes" id="UP000280834"/>
    </source>
</evidence>
<keyword evidence="2" id="KW-1185">Reference proteome</keyword>
<protein>
    <submittedName>
        <fullName evidence="1 3">Uncharacterized protein</fullName>
    </submittedName>
</protein>
<name>A0A0R3QLC8_9BILA</name>
<organism evidence="3">
    <name type="scientific">Brugia timori</name>
    <dbReference type="NCBI Taxonomy" id="42155"/>
    <lineage>
        <taxon>Eukaryota</taxon>
        <taxon>Metazoa</taxon>
        <taxon>Ecdysozoa</taxon>
        <taxon>Nematoda</taxon>
        <taxon>Chromadorea</taxon>
        <taxon>Rhabditida</taxon>
        <taxon>Spirurina</taxon>
        <taxon>Spiruromorpha</taxon>
        <taxon>Filarioidea</taxon>
        <taxon>Onchocercidae</taxon>
        <taxon>Brugia</taxon>
    </lineage>
</organism>
<dbReference type="WBParaSite" id="BTMF_0000849001-mRNA-1">
    <property type="protein sequence ID" value="BTMF_0000849001-mRNA-1"/>
    <property type="gene ID" value="BTMF_0000849001"/>
</dbReference>